<dbReference type="EMBL" id="KB030936">
    <property type="protein sequence ID" value="ELK08106.1"/>
    <property type="molecule type" value="Genomic_DNA"/>
</dbReference>
<dbReference type="InParanoid" id="L5KBF2"/>
<evidence type="ECO:0000313" key="3">
    <source>
        <dbReference type="Proteomes" id="UP000010552"/>
    </source>
</evidence>
<dbReference type="AlphaFoldDB" id="L5KBF2"/>
<gene>
    <name evidence="2" type="ORF">PAL_GLEAN10002144</name>
</gene>
<name>L5KBF2_PTEAL</name>
<accession>L5KBF2</accession>
<reference evidence="3" key="1">
    <citation type="journal article" date="2013" name="Science">
        <title>Comparative analysis of bat genomes provides insight into the evolution of flight and immunity.</title>
        <authorList>
            <person name="Zhang G."/>
            <person name="Cowled C."/>
            <person name="Shi Z."/>
            <person name="Huang Z."/>
            <person name="Bishop-Lilly K.A."/>
            <person name="Fang X."/>
            <person name="Wynne J.W."/>
            <person name="Xiong Z."/>
            <person name="Baker M.L."/>
            <person name="Zhao W."/>
            <person name="Tachedjian M."/>
            <person name="Zhu Y."/>
            <person name="Zhou P."/>
            <person name="Jiang X."/>
            <person name="Ng J."/>
            <person name="Yang L."/>
            <person name="Wu L."/>
            <person name="Xiao J."/>
            <person name="Feng Y."/>
            <person name="Chen Y."/>
            <person name="Sun X."/>
            <person name="Zhang Y."/>
            <person name="Marsh G.A."/>
            <person name="Crameri G."/>
            <person name="Broder C.C."/>
            <person name="Frey K.G."/>
            <person name="Wang L.F."/>
            <person name="Wang J."/>
        </authorList>
    </citation>
    <scope>NUCLEOTIDE SEQUENCE [LARGE SCALE GENOMIC DNA]</scope>
</reference>
<feature type="region of interest" description="Disordered" evidence="1">
    <location>
        <begin position="1"/>
        <end position="76"/>
    </location>
</feature>
<dbReference type="STRING" id="9402.L5KBF2"/>
<keyword evidence="3" id="KW-1185">Reference proteome</keyword>
<protein>
    <submittedName>
        <fullName evidence="2">Uncharacterized protein</fullName>
    </submittedName>
</protein>
<evidence type="ECO:0000313" key="2">
    <source>
        <dbReference type="EMBL" id="ELK08106.1"/>
    </source>
</evidence>
<dbReference type="Proteomes" id="UP000010552">
    <property type="component" value="Unassembled WGS sequence"/>
</dbReference>
<sequence length="375" mass="40759">MGFSDGESCMSRDKAQKGPSAAKPRDSTFFLQAVGSLHRDPNRQGSDPKPCVQPFDPEAATSATKSGGGPWRPEDLDFFSAMADEQASVRLLKWAGADDSGSSKLSLDASAMHEGPCLPRTLTSLALNLPGEGLQAWTKEGLSGDGTPSEHPSKSPLMPVPLGVGMLPGLEPPELECMEKDHVEPDHVLIVQQVLQELRQYHGARQRAHLSVNPRGAHSNLTWFEFLSESEDSASKIERSDRGTKVKRRLSSLRSRVTRQKEKGKCPVHLKDKGQDAQERKECVNGHQLVQGTFLSHSNCPLCSKPFLSSGKSGGPPVLMDGSHFLTFTSSAWLPWPPLLSHPISSLPRVSQPQFPREHQAPKGRDRSFGSGPAS</sequence>
<feature type="region of interest" description="Disordered" evidence="1">
    <location>
        <begin position="345"/>
        <end position="375"/>
    </location>
</feature>
<evidence type="ECO:0000256" key="1">
    <source>
        <dbReference type="SAM" id="MobiDB-lite"/>
    </source>
</evidence>
<proteinExistence type="predicted"/>
<dbReference type="PANTHER" id="PTHR47440">
    <property type="entry name" value="RIKEN CDNA A430078G23 GENE"/>
    <property type="match status" value="1"/>
</dbReference>
<dbReference type="PANTHER" id="PTHR47440:SF1">
    <property type="entry name" value="RHO_RAC GUANINE NUCLEOTIDE EXCHANGE FACTOR 18"/>
    <property type="match status" value="1"/>
</dbReference>
<feature type="compositionally biased region" description="Basic and acidic residues" evidence="1">
    <location>
        <begin position="356"/>
        <end position="368"/>
    </location>
</feature>
<dbReference type="InterPro" id="IPR053089">
    <property type="entry name" value="Rho_GEF18"/>
</dbReference>
<organism evidence="2 3">
    <name type="scientific">Pteropus alecto</name>
    <name type="common">Black flying fox</name>
    <dbReference type="NCBI Taxonomy" id="9402"/>
    <lineage>
        <taxon>Eukaryota</taxon>
        <taxon>Metazoa</taxon>
        <taxon>Chordata</taxon>
        <taxon>Craniata</taxon>
        <taxon>Vertebrata</taxon>
        <taxon>Euteleostomi</taxon>
        <taxon>Mammalia</taxon>
        <taxon>Eutheria</taxon>
        <taxon>Laurasiatheria</taxon>
        <taxon>Chiroptera</taxon>
        <taxon>Yinpterochiroptera</taxon>
        <taxon>Pteropodoidea</taxon>
        <taxon>Pteropodidae</taxon>
        <taxon>Pteropodinae</taxon>
        <taxon>Pteropus</taxon>
    </lineage>
</organism>
<feature type="region of interest" description="Disordered" evidence="1">
    <location>
        <begin position="136"/>
        <end position="157"/>
    </location>
</feature>